<keyword evidence="1" id="KW-0378">Hydrolase</keyword>
<organism evidence="4 5">
    <name type="scientific">Baekduia soli</name>
    <dbReference type="NCBI Taxonomy" id="496014"/>
    <lineage>
        <taxon>Bacteria</taxon>
        <taxon>Bacillati</taxon>
        <taxon>Actinomycetota</taxon>
        <taxon>Thermoleophilia</taxon>
        <taxon>Solirubrobacterales</taxon>
        <taxon>Baekduiaceae</taxon>
        <taxon>Baekduia</taxon>
    </lineage>
</organism>
<dbReference type="InterPro" id="IPR023365">
    <property type="entry name" value="Sortase_dom-sf"/>
</dbReference>
<dbReference type="Pfam" id="PF04203">
    <property type="entry name" value="Sortase"/>
    <property type="match status" value="1"/>
</dbReference>
<evidence type="ECO:0000256" key="1">
    <source>
        <dbReference type="ARBA" id="ARBA00022801"/>
    </source>
</evidence>
<dbReference type="GO" id="GO:0016787">
    <property type="term" value="F:hydrolase activity"/>
    <property type="evidence" value="ECO:0007669"/>
    <property type="project" value="UniProtKB-KW"/>
</dbReference>
<dbReference type="OrthoDB" id="5242879at2"/>
<feature type="active site" description="Proton donor/acceptor" evidence="2">
    <location>
        <position position="147"/>
    </location>
</feature>
<evidence type="ECO:0000256" key="2">
    <source>
        <dbReference type="PIRSR" id="PIRSR605754-1"/>
    </source>
</evidence>
<evidence type="ECO:0000313" key="4">
    <source>
        <dbReference type="EMBL" id="QEC48192.1"/>
    </source>
</evidence>
<dbReference type="SUPFAM" id="SSF63817">
    <property type="entry name" value="Sortase"/>
    <property type="match status" value="1"/>
</dbReference>
<keyword evidence="5" id="KW-1185">Reference proteome</keyword>
<feature type="region of interest" description="Disordered" evidence="3">
    <location>
        <begin position="231"/>
        <end position="258"/>
    </location>
</feature>
<accession>A0A5B8U6A8</accession>
<proteinExistence type="predicted"/>
<gene>
    <name evidence="4" type="ORF">FSW04_11860</name>
</gene>
<dbReference type="EMBL" id="CP042430">
    <property type="protein sequence ID" value="QEC48192.1"/>
    <property type="molecule type" value="Genomic_DNA"/>
</dbReference>
<evidence type="ECO:0000256" key="3">
    <source>
        <dbReference type="SAM" id="MobiDB-lite"/>
    </source>
</evidence>
<dbReference type="NCBIfam" id="TIGR01076">
    <property type="entry name" value="sortase_fam"/>
    <property type="match status" value="1"/>
</dbReference>
<dbReference type="Proteomes" id="UP000321805">
    <property type="component" value="Chromosome"/>
</dbReference>
<protein>
    <submittedName>
        <fullName evidence="4">Class E sortase</fullName>
    </submittedName>
</protein>
<dbReference type="KEGG" id="bsol:FSW04_11860"/>
<dbReference type="CDD" id="cd05830">
    <property type="entry name" value="Sortase_E"/>
    <property type="match status" value="1"/>
</dbReference>
<reference evidence="4 5" key="1">
    <citation type="journal article" date="2018" name="J. Microbiol.">
        <title>Baekduia soli gen. nov., sp. nov., a novel bacterium isolated from the soil of Baekdu Mountain and proposal of a novel family name, Baekduiaceae fam. nov.</title>
        <authorList>
            <person name="An D.S."/>
            <person name="Siddiqi M.Z."/>
            <person name="Kim K.H."/>
            <person name="Yu H.S."/>
            <person name="Im W.T."/>
        </authorList>
    </citation>
    <scope>NUCLEOTIDE SEQUENCE [LARGE SCALE GENOMIC DNA]</scope>
    <source>
        <strain evidence="4 5">BR7-21</strain>
    </source>
</reference>
<dbReference type="InterPro" id="IPR042003">
    <property type="entry name" value="Sortase_E"/>
</dbReference>
<evidence type="ECO:0000313" key="5">
    <source>
        <dbReference type="Proteomes" id="UP000321805"/>
    </source>
</evidence>
<dbReference type="RefSeq" id="WP_146919458.1">
    <property type="nucleotide sequence ID" value="NZ_CP042430.1"/>
</dbReference>
<name>A0A5B8U6A8_9ACTN</name>
<sequence>MAVPAAATRRLRLRPTLPAVLVAAGALVLGDAVATVAWQEPVSALWAGRQQHELESEVARLDQRLAAPTAATAALPPSPAVRMRAIARMLERDTSAGHPLGRLRIPRLDTHLVVVQGTGAGSLRRGPGHYLGTALPGQPGTVGIAGHRTTYGAPFRHLDVLRRGDAIDVTMPYGDFVYRVEGTRIVSPDDVSSLRAIGRQRLVLTACHPLYSASQRLVVIASLQRATPRGAARVATPAATPPAGSPGAGATGAPGPRA</sequence>
<dbReference type="Gene3D" id="2.40.260.10">
    <property type="entry name" value="Sortase"/>
    <property type="match status" value="1"/>
</dbReference>
<dbReference type="AlphaFoldDB" id="A0A5B8U6A8"/>
<dbReference type="InterPro" id="IPR005754">
    <property type="entry name" value="Sortase"/>
</dbReference>
<feature type="active site" description="Acyl-thioester intermediate" evidence="2">
    <location>
        <position position="207"/>
    </location>
</feature>